<name>A0A1B8P7V4_HALEL</name>
<dbReference type="Proteomes" id="UP000092504">
    <property type="component" value="Unassembled WGS sequence"/>
</dbReference>
<proteinExistence type="predicted"/>
<dbReference type="SUPFAM" id="SSF75471">
    <property type="entry name" value="YhbY-like"/>
    <property type="match status" value="1"/>
</dbReference>
<dbReference type="PANTHER" id="PTHR40065">
    <property type="entry name" value="RNA-BINDING PROTEIN YHBY"/>
    <property type="match status" value="1"/>
</dbReference>
<dbReference type="InterPro" id="IPR035920">
    <property type="entry name" value="YhbY-like_sf"/>
</dbReference>
<protein>
    <submittedName>
        <fullName evidence="1">RNA-binding protein YhbY</fullName>
    </submittedName>
</protein>
<dbReference type="AlphaFoldDB" id="A0A1B8P7V4"/>
<dbReference type="PROSITE" id="PS51295">
    <property type="entry name" value="CRM"/>
    <property type="match status" value="1"/>
</dbReference>
<evidence type="ECO:0000313" key="2">
    <source>
        <dbReference type="Proteomes" id="UP000092504"/>
    </source>
</evidence>
<gene>
    <name evidence="1" type="primary">yhbY</name>
    <name evidence="1" type="ORF">A8U91_02697</name>
</gene>
<dbReference type="EMBL" id="MAJD01000001">
    <property type="protein sequence ID" value="OBX38299.1"/>
    <property type="molecule type" value="Genomic_DNA"/>
</dbReference>
<comment type="caution">
    <text evidence="1">The sequence shown here is derived from an EMBL/GenBank/DDBJ whole genome shotgun (WGS) entry which is preliminary data.</text>
</comment>
<evidence type="ECO:0000313" key="1">
    <source>
        <dbReference type="EMBL" id="OBX38299.1"/>
    </source>
</evidence>
<dbReference type="OMA" id="KMALIYR"/>
<dbReference type="GO" id="GO:0003723">
    <property type="term" value="F:RNA binding"/>
    <property type="evidence" value="ECO:0007669"/>
    <property type="project" value="UniProtKB-UniRule"/>
</dbReference>
<dbReference type="InterPro" id="IPR001890">
    <property type="entry name" value="RNA-binding_CRM"/>
</dbReference>
<dbReference type="Gene3D" id="3.30.110.60">
    <property type="entry name" value="YhbY-like"/>
    <property type="match status" value="1"/>
</dbReference>
<dbReference type="PATRIC" id="fig|2746.7.peg.2763"/>
<accession>A0A1B8P7V4</accession>
<sequence>MSLSQAQKKAFRSIGHYLDPVVTVSENGISEGVVAELDRALTDHELIKVKLALPERDDRTAMIEELLEASGAELIQKIGKVALFYRHNPKVNPKLSNIKRFEEHHGRR</sequence>
<dbReference type="PANTHER" id="PTHR40065:SF3">
    <property type="entry name" value="RNA-BINDING PROTEIN YHBY"/>
    <property type="match status" value="1"/>
</dbReference>
<dbReference type="Pfam" id="PF01985">
    <property type="entry name" value="CRS1_YhbY"/>
    <property type="match status" value="1"/>
</dbReference>
<dbReference type="RefSeq" id="WP_013333900.1">
    <property type="nucleotide sequence ID" value="NZ_CP087224.1"/>
</dbReference>
<organism evidence="1 2">
    <name type="scientific">Halomonas elongata</name>
    <dbReference type="NCBI Taxonomy" id="2746"/>
    <lineage>
        <taxon>Bacteria</taxon>
        <taxon>Pseudomonadati</taxon>
        <taxon>Pseudomonadota</taxon>
        <taxon>Gammaproteobacteria</taxon>
        <taxon>Oceanospirillales</taxon>
        <taxon>Halomonadaceae</taxon>
        <taxon>Halomonas</taxon>
    </lineage>
</organism>
<dbReference type="SMART" id="SM01103">
    <property type="entry name" value="CRS1_YhbY"/>
    <property type="match status" value="1"/>
</dbReference>
<reference evidence="1 2" key="1">
    <citation type="submission" date="2016-06" db="EMBL/GenBank/DDBJ databases">
        <title>Genome sequence of halotolerant plant growth promoting strain of Halomonas elongata HEK1 isolated from salterns of Rann of Kutch, Gujarat, India.</title>
        <authorList>
            <person name="Gaba S."/>
            <person name="Singh R.N."/>
            <person name="Abrol S."/>
            <person name="Kaushik R."/>
            <person name="Saxena A.K."/>
        </authorList>
    </citation>
    <scope>NUCLEOTIDE SEQUENCE [LARGE SCALE GENOMIC DNA]</scope>
    <source>
        <strain evidence="1 2">HEK1</strain>
    </source>
</reference>
<dbReference type="InterPro" id="IPR051925">
    <property type="entry name" value="RNA-binding_domain"/>
</dbReference>
<dbReference type="GeneID" id="91011580"/>